<reference evidence="2 3" key="1">
    <citation type="journal article" date="2015" name="Microbiome">
        <title>Genomic resolution of linkages in carbon, nitrogen, and sulfur cycling among widespread estuary sediment bacteria.</title>
        <authorList>
            <person name="Baker B.J."/>
            <person name="Lazar C.S."/>
            <person name="Teske A.P."/>
            <person name="Dick G.J."/>
        </authorList>
    </citation>
    <scope>NUCLEOTIDE SEQUENCE [LARGE SCALE GENOMIC DNA]</scope>
    <source>
        <strain evidence="2">DG_54_3</strain>
    </source>
</reference>
<organism evidence="2 3">
    <name type="scientific">candidate division WOR-1 bacterium DG_54_3</name>
    <dbReference type="NCBI Taxonomy" id="1703775"/>
    <lineage>
        <taxon>Bacteria</taxon>
        <taxon>Bacillati</taxon>
        <taxon>Saganbacteria</taxon>
    </lineage>
</organism>
<sequence length="252" mass="27675">MYKRMYWGVAVLLVLALVIPAWANKIAVVGTSQEVSLKLNNNQELGALVLALKFAEPGSDVVLKSFSFQGTKVDYIKCKEVLIDNQEKTVLVYAIPFDEAYIPAGEGSVVSLRFEGNDPITLEPTKISRQDGISLISTEAKGLEFEFNTTPVAKPKKDLPSSFSLSQNHPNPFNPSTIILYALPQGAHVNLVIYNVLGQKVKTLVDDFQTAGFQSVEWDGTNDNGSVTSSGIYFYKLVAGDFTQTKKMVMLK</sequence>
<dbReference type="Proteomes" id="UP000051861">
    <property type="component" value="Unassembled WGS sequence"/>
</dbReference>
<feature type="domain" description="FlgD/Vpr Ig-like" evidence="1">
    <location>
        <begin position="181"/>
        <end position="239"/>
    </location>
</feature>
<dbReference type="NCBIfam" id="TIGR04183">
    <property type="entry name" value="Por_Secre_tail"/>
    <property type="match status" value="1"/>
</dbReference>
<accession>A0A0S7XK64</accession>
<dbReference type="Pfam" id="PF13860">
    <property type="entry name" value="FlgD_ig"/>
    <property type="match status" value="1"/>
</dbReference>
<dbReference type="EMBL" id="LIZX01000256">
    <property type="protein sequence ID" value="KPJ62772.1"/>
    <property type="molecule type" value="Genomic_DNA"/>
</dbReference>
<protein>
    <recommendedName>
        <fullName evidence="1">FlgD/Vpr Ig-like domain-containing protein</fullName>
    </recommendedName>
</protein>
<gene>
    <name evidence="2" type="ORF">AMJ44_15190</name>
</gene>
<dbReference type="InterPro" id="IPR025965">
    <property type="entry name" value="FlgD/Vpr_Ig-like"/>
</dbReference>
<dbReference type="Gene3D" id="2.60.40.4070">
    <property type="match status" value="1"/>
</dbReference>
<comment type="caution">
    <text evidence="2">The sequence shown here is derived from an EMBL/GenBank/DDBJ whole genome shotgun (WGS) entry which is preliminary data.</text>
</comment>
<proteinExistence type="predicted"/>
<dbReference type="InterPro" id="IPR026444">
    <property type="entry name" value="Secre_tail"/>
</dbReference>
<evidence type="ECO:0000313" key="2">
    <source>
        <dbReference type="EMBL" id="KPJ62772.1"/>
    </source>
</evidence>
<evidence type="ECO:0000259" key="1">
    <source>
        <dbReference type="Pfam" id="PF13860"/>
    </source>
</evidence>
<dbReference type="AlphaFoldDB" id="A0A0S7XK64"/>
<evidence type="ECO:0000313" key="3">
    <source>
        <dbReference type="Proteomes" id="UP000051861"/>
    </source>
</evidence>
<name>A0A0S7XK64_UNCSA</name>